<evidence type="ECO:0000256" key="4">
    <source>
        <dbReference type="ARBA" id="ARBA00022452"/>
    </source>
</evidence>
<evidence type="ECO:0000256" key="1">
    <source>
        <dbReference type="ARBA" id="ARBA00004571"/>
    </source>
</evidence>
<dbReference type="GO" id="GO:0006811">
    <property type="term" value="P:monoatomic ion transport"/>
    <property type="evidence" value="ECO:0007669"/>
    <property type="project" value="UniProtKB-KW"/>
</dbReference>
<evidence type="ECO:0000256" key="7">
    <source>
        <dbReference type="ARBA" id="ARBA00023114"/>
    </source>
</evidence>
<comment type="similarity">
    <text evidence="2">Belongs to the porin LamB (TC 1.B.3) family.</text>
</comment>
<dbReference type="CDD" id="cd01346">
    <property type="entry name" value="Maltoporin-like"/>
    <property type="match status" value="1"/>
</dbReference>
<dbReference type="OrthoDB" id="106611at2"/>
<keyword evidence="11" id="KW-0732">Signal</keyword>
<evidence type="ECO:0000256" key="9">
    <source>
        <dbReference type="ARBA" id="ARBA00023237"/>
    </source>
</evidence>
<dbReference type="PANTHER" id="PTHR38762:SF1">
    <property type="entry name" value="CRYPTIC OUTER MEMBRANE PORIN BGLH-RELATED"/>
    <property type="match status" value="1"/>
</dbReference>
<protein>
    <recommendedName>
        <fullName evidence="14">Maltoporin</fullName>
    </recommendedName>
</protein>
<keyword evidence="3" id="KW-0813">Transport</keyword>
<evidence type="ECO:0008006" key="14">
    <source>
        <dbReference type="Google" id="ProtNLM"/>
    </source>
</evidence>
<evidence type="ECO:0000256" key="6">
    <source>
        <dbReference type="ARBA" id="ARBA00023065"/>
    </source>
</evidence>
<dbReference type="GO" id="GO:0015774">
    <property type="term" value="P:polysaccharide transport"/>
    <property type="evidence" value="ECO:0007669"/>
    <property type="project" value="TreeGrafter"/>
</dbReference>
<evidence type="ECO:0000256" key="5">
    <source>
        <dbReference type="ARBA" id="ARBA00022692"/>
    </source>
</evidence>
<keyword evidence="8" id="KW-0472">Membrane</keyword>
<dbReference type="InterPro" id="IPR003192">
    <property type="entry name" value="Porin_LamB"/>
</dbReference>
<dbReference type="PANTHER" id="PTHR38762">
    <property type="entry name" value="CRYPTIC OUTER MEMBRANE PORIN BGLH-RELATED"/>
    <property type="match status" value="1"/>
</dbReference>
<dbReference type="NCBIfam" id="NF006860">
    <property type="entry name" value="PRK09360.1"/>
    <property type="match status" value="1"/>
</dbReference>
<feature type="region of interest" description="Disordered" evidence="10">
    <location>
        <begin position="100"/>
        <end position="120"/>
    </location>
</feature>
<dbReference type="GO" id="GO:0009279">
    <property type="term" value="C:cell outer membrane"/>
    <property type="evidence" value="ECO:0007669"/>
    <property type="project" value="UniProtKB-SubCell"/>
</dbReference>
<feature type="signal peptide" evidence="11">
    <location>
        <begin position="1"/>
        <end position="21"/>
    </location>
</feature>
<dbReference type="Pfam" id="PF02264">
    <property type="entry name" value="LamB"/>
    <property type="match status" value="1"/>
</dbReference>
<evidence type="ECO:0000313" key="12">
    <source>
        <dbReference type="EMBL" id="AUB79554.1"/>
    </source>
</evidence>
<evidence type="ECO:0000256" key="3">
    <source>
        <dbReference type="ARBA" id="ARBA00022448"/>
    </source>
</evidence>
<dbReference type="GO" id="GO:0015144">
    <property type="term" value="F:carbohydrate transmembrane transporter activity"/>
    <property type="evidence" value="ECO:0007669"/>
    <property type="project" value="TreeGrafter"/>
</dbReference>
<name>A0A2K8U1V7_9GAMM</name>
<dbReference type="RefSeq" id="WP_157817373.1">
    <property type="nucleotide sequence ID" value="NZ_CP020370.1"/>
</dbReference>
<dbReference type="GO" id="GO:0015288">
    <property type="term" value="F:porin activity"/>
    <property type="evidence" value="ECO:0007669"/>
    <property type="project" value="UniProtKB-KW"/>
</dbReference>
<organism evidence="12 13">
    <name type="scientific">Candidatus Thiodictyon syntrophicum</name>
    <dbReference type="NCBI Taxonomy" id="1166950"/>
    <lineage>
        <taxon>Bacteria</taxon>
        <taxon>Pseudomonadati</taxon>
        <taxon>Pseudomonadota</taxon>
        <taxon>Gammaproteobacteria</taxon>
        <taxon>Chromatiales</taxon>
        <taxon>Chromatiaceae</taxon>
        <taxon>Thiodictyon</taxon>
    </lineage>
</organism>
<keyword evidence="13" id="KW-1185">Reference proteome</keyword>
<dbReference type="SUPFAM" id="SSF56935">
    <property type="entry name" value="Porins"/>
    <property type="match status" value="1"/>
</dbReference>
<comment type="subcellular location">
    <subcellularLocation>
        <location evidence="1">Cell outer membrane</location>
        <topology evidence="1">Multi-pass membrane protein</topology>
    </subcellularLocation>
</comment>
<keyword evidence="4" id="KW-1134">Transmembrane beta strand</keyword>
<keyword evidence="7" id="KW-0626">Porin</keyword>
<evidence type="ECO:0000256" key="11">
    <source>
        <dbReference type="SAM" id="SignalP"/>
    </source>
</evidence>
<evidence type="ECO:0000313" key="13">
    <source>
        <dbReference type="Proteomes" id="UP000232638"/>
    </source>
</evidence>
<dbReference type="AlphaFoldDB" id="A0A2K8U1V7"/>
<dbReference type="Proteomes" id="UP000232638">
    <property type="component" value="Chromosome"/>
</dbReference>
<keyword evidence="6" id="KW-0406">Ion transport</keyword>
<dbReference type="EMBL" id="CP020370">
    <property type="protein sequence ID" value="AUB79554.1"/>
    <property type="molecule type" value="Genomic_DNA"/>
</dbReference>
<evidence type="ECO:0000256" key="8">
    <source>
        <dbReference type="ARBA" id="ARBA00023136"/>
    </source>
</evidence>
<gene>
    <name evidence="12" type="ORF">THSYN_00305</name>
</gene>
<dbReference type="InterPro" id="IPR050286">
    <property type="entry name" value="G_neg_Bact_CarbUptk_Porin"/>
</dbReference>
<dbReference type="GO" id="GO:0046930">
    <property type="term" value="C:pore complex"/>
    <property type="evidence" value="ECO:0007669"/>
    <property type="project" value="UniProtKB-KW"/>
</dbReference>
<reference evidence="12 13" key="1">
    <citation type="submission" date="2017-03" db="EMBL/GenBank/DDBJ databases">
        <title>Complete genome sequence of Candidatus 'Thiodictyon syntrophicum' sp. nov. strain Cad16T, a photolithoautotroph purple sulfur bacterium isolated from an alpine meromictic lake.</title>
        <authorList>
            <person name="Luedin S.M."/>
            <person name="Pothier J.F."/>
            <person name="Danza F."/>
            <person name="Storelli N."/>
            <person name="Wittwer M."/>
            <person name="Tonolla M."/>
        </authorList>
    </citation>
    <scope>NUCLEOTIDE SEQUENCE [LARGE SCALE GENOMIC DNA]</scope>
    <source>
        <strain evidence="12 13">Cad16T</strain>
    </source>
</reference>
<dbReference type="KEGG" id="tsy:THSYN_00305"/>
<evidence type="ECO:0000256" key="2">
    <source>
        <dbReference type="ARBA" id="ARBA00007055"/>
    </source>
</evidence>
<proteinExistence type="inferred from homology"/>
<keyword evidence="9" id="KW-0998">Cell outer membrane</keyword>
<feature type="chain" id="PRO_5014927297" description="Maltoporin" evidence="11">
    <location>
        <begin position="22"/>
        <end position="482"/>
    </location>
</feature>
<evidence type="ECO:0000256" key="10">
    <source>
        <dbReference type="SAM" id="MobiDB-lite"/>
    </source>
</evidence>
<accession>A0A2K8U1V7</accession>
<keyword evidence="5" id="KW-0812">Transmembrane</keyword>
<dbReference type="Gene3D" id="2.40.170.10">
    <property type="entry name" value="Porin, LamB type"/>
    <property type="match status" value="1"/>
</dbReference>
<dbReference type="InterPro" id="IPR036998">
    <property type="entry name" value="Porin_LamB_sf"/>
</dbReference>
<sequence length="482" mass="53588">MKARVLTAAFAACLASGALPAEDAAKNYLPDFHGYLRSGLGATSGGGDQSCFQSNGADSKYRLGNECETYMEIVLGKSLWEQNGQSFYIDTRIAYKSGQQNDWEEDPGDGSGSNSDSISGDRAVAAHPYRDSVVSLREANAQFRGVIPGQKRSNLWAGKRFYQRHDIHMADFYYWDISGPGVGLEYWTLGPGDLSVAWIRNTDGAWANGLGTDFWATDGIRPNVVNNVVSLRYANLKTNKDGSLELGAEWGGADLTNGQRNYLFVNADDEVYQRGFDNQNGWMFTAEHTQGNWFGSGYNKFAAQYANGSMAATGNNDTHSHSFSNVNRMWRVIDHGVLVFNSRIAMMYATWYESKKSIDGGTKDWFSIGIRPQYNWSDTMNTTLEVGYDNVAFGHDWAGYIPDPTQPDYIANCAERNNHCVLTKVTLAQQWQAGPSIWARPVLRLFVTYADWNQGNYPQTPGIIPIRDTTGTTFGAQVEAWW</sequence>